<dbReference type="GO" id="GO:0046872">
    <property type="term" value="F:metal ion binding"/>
    <property type="evidence" value="ECO:0007669"/>
    <property type="project" value="UniProtKB-KW"/>
</dbReference>
<dbReference type="Pfam" id="PF13359">
    <property type="entry name" value="DDE_Tnp_4"/>
    <property type="match status" value="1"/>
</dbReference>
<accession>A0A4Y7X8U8</accession>
<dbReference type="AlphaFoldDB" id="A0A4Y7X8U8"/>
<gene>
    <name evidence="4" type="ORF">E2B99_13410</name>
</gene>
<dbReference type="Proteomes" id="UP000297834">
    <property type="component" value="Unassembled WGS sequence"/>
</dbReference>
<evidence type="ECO:0000256" key="1">
    <source>
        <dbReference type="ARBA" id="ARBA00001968"/>
    </source>
</evidence>
<evidence type="ECO:0000256" key="2">
    <source>
        <dbReference type="ARBA" id="ARBA00022723"/>
    </source>
</evidence>
<dbReference type="InterPro" id="IPR027806">
    <property type="entry name" value="HARBI1_dom"/>
</dbReference>
<dbReference type="EMBL" id="SNTY01000081">
    <property type="protein sequence ID" value="TEU23603.1"/>
    <property type="molecule type" value="Genomic_DNA"/>
</dbReference>
<comment type="cofactor">
    <cofactor evidence="1">
        <name>a divalent metal cation</name>
        <dbReference type="ChEBI" id="CHEBI:60240"/>
    </cofactor>
</comment>
<reference evidence="4 5" key="1">
    <citation type="submission" date="2019-03" db="EMBL/GenBank/DDBJ databases">
        <title>Alkanindiges illinoisensis: a potential pathogenic isolated from ascites of a gastric cancer patient with abdominal metastasis.</title>
        <authorList>
            <person name="Hu X."/>
            <person name="Yang B."/>
            <person name="Yan X."/>
            <person name="Lin L."/>
            <person name="Zhao H."/>
            <person name="Zhou F."/>
            <person name="Su B."/>
            <person name="Chen J."/>
            <person name="Rui Y."/>
            <person name="Wang Q."/>
            <person name="Zheng L."/>
        </authorList>
    </citation>
    <scope>NUCLEOTIDE SEQUENCE [LARGE SCALE GENOMIC DNA]</scope>
    <source>
        <strain evidence="4 5">NFYY 23406</strain>
    </source>
</reference>
<proteinExistence type="predicted"/>
<name>A0A4Y7X8U8_9GAMM</name>
<organism evidence="4 5">
    <name type="scientific">Alkanindiges illinoisensis</name>
    <dbReference type="NCBI Taxonomy" id="197183"/>
    <lineage>
        <taxon>Bacteria</taxon>
        <taxon>Pseudomonadati</taxon>
        <taxon>Pseudomonadota</taxon>
        <taxon>Gammaproteobacteria</taxon>
        <taxon>Moraxellales</taxon>
        <taxon>Moraxellaceae</taxon>
        <taxon>Alkanindiges</taxon>
    </lineage>
</organism>
<comment type="caution">
    <text evidence="4">The sequence shown here is derived from an EMBL/GenBank/DDBJ whole genome shotgun (WGS) entry which is preliminary data.</text>
</comment>
<protein>
    <recommendedName>
        <fullName evidence="3">DDE Tnp4 domain-containing protein</fullName>
    </recommendedName>
</protein>
<feature type="domain" description="DDE Tnp4" evidence="3">
    <location>
        <begin position="4"/>
        <end position="144"/>
    </location>
</feature>
<evidence type="ECO:0000313" key="5">
    <source>
        <dbReference type="Proteomes" id="UP000297834"/>
    </source>
</evidence>
<keyword evidence="5" id="KW-1185">Reference proteome</keyword>
<sequence length="150" mass="17757">MNVQKKQKHYYSGKKKRHTVKMQAMIHYKTGQILSTCFAKGRVHDFKLFKISMKFLNFKPFVLADKGYLGLAKIGFTSLLPFKATKRQPLDPYLKHINKEINRRRIKVEHTFGALKRFNILSSPYRNRRSRISLRFNLIAAIFNLELVKR</sequence>
<dbReference type="OrthoDB" id="6708218at2"/>
<evidence type="ECO:0000313" key="4">
    <source>
        <dbReference type="EMBL" id="TEU23603.1"/>
    </source>
</evidence>
<evidence type="ECO:0000259" key="3">
    <source>
        <dbReference type="Pfam" id="PF13359"/>
    </source>
</evidence>
<keyword evidence="2" id="KW-0479">Metal-binding</keyword>